<reference evidence="2 3" key="1">
    <citation type="submission" date="2016-10" db="EMBL/GenBank/DDBJ databases">
        <authorList>
            <person name="de Groot N.N."/>
        </authorList>
    </citation>
    <scope>NUCLEOTIDE SEQUENCE [LARGE SCALE GENOMIC DNA]</scope>
    <source>
        <strain evidence="2 3">DSM 11443</strain>
    </source>
</reference>
<sequence>MTRKTLIAVALISFVSACAGQLGGPPPSPVFGGAYSHSVGFTGIGTEPF</sequence>
<name>A0A1I2EIM1_9RHOB</name>
<dbReference type="PROSITE" id="PS51257">
    <property type="entry name" value="PROKAR_LIPOPROTEIN"/>
    <property type="match status" value="1"/>
</dbReference>
<dbReference type="RefSeq" id="WP_177209503.1">
    <property type="nucleotide sequence ID" value="NZ_FOMW01000012.1"/>
</dbReference>
<dbReference type="EMBL" id="FOMW01000012">
    <property type="protein sequence ID" value="SFE92376.1"/>
    <property type="molecule type" value="Genomic_DNA"/>
</dbReference>
<dbReference type="STRING" id="74348.SAMN04488523_11257"/>
<feature type="signal peptide" evidence="1">
    <location>
        <begin position="1"/>
        <end position="19"/>
    </location>
</feature>
<keyword evidence="3" id="KW-1185">Reference proteome</keyword>
<gene>
    <name evidence="2" type="ORF">SAMN04488523_11257</name>
</gene>
<evidence type="ECO:0000313" key="2">
    <source>
        <dbReference type="EMBL" id="SFE92376.1"/>
    </source>
</evidence>
<feature type="chain" id="PRO_5011767323" description="Lipoprotein" evidence="1">
    <location>
        <begin position="20"/>
        <end position="49"/>
    </location>
</feature>
<evidence type="ECO:0000256" key="1">
    <source>
        <dbReference type="SAM" id="SignalP"/>
    </source>
</evidence>
<dbReference type="AlphaFoldDB" id="A0A1I2EIM1"/>
<organism evidence="2 3">
    <name type="scientific">Sulfitobacter brevis</name>
    <dbReference type="NCBI Taxonomy" id="74348"/>
    <lineage>
        <taxon>Bacteria</taxon>
        <taxon>Pseudomonadati</taxon>
        <taxon>Pseudomonadota</taxon>
        <taxon>Alphaproteobacteria</taxon>
        <taxon>Rhodobacterales</taxon>
        <taxon>Roseobacteraceae</taxon>
        <taxon>Sulfitobacter</taxon>
    </lineage>
</organism>
<evidence type="ECO:0008006" key="4">
    <source>
        <dbReference type="Google" id="ProtNLM"/>
    </source>
</evidence>
<evidence type="ECO:0000313" key="3">
    <source>
        <dbReference type="Proteomes" id="UP000198977"/>
    </source>
</evidence>
<dbReference type="Proteomes" id="UP000198977">
    <property type="component" value="Unassembled WGS sequence"/>
</dbReference>
<accession>A0A1I2EIM1</accession>
<keyword evidence="1" id="KW-0732">Signal</keyword>
<proteinExistence type="predicted"/>
<protein>
    <recommendedName>
        <fullName evidence="4">Lipoprotein</fullName>
    </recommendedName>
</protein>